<sequence length="309" mass="36955">MDRKDRYCSICHIEFSIWGVRKLVCGFCFRPVCCRCSMHKAYNSESRMIKRKCDTCHSEFIKESVVTQHRIELERLKFEISNLQKRLDSESITIEKERKSIEELNSIIEETKEEFTSREHEMQEEIKNLEQELEKVNSEYKELLSRMEFLTVQNHKLDVKIHNLIEQNEDFSIRPIGQVYEKILHIKKDIKDLNLKLQSNCIKSPLKKDNSVARIKEEISNLRNEKNRIINKITEFKEVESIKESNISMLLTTLSNNSTAPDLNIIYKSFEDEELFRQQQDQIEELRLKIARKIRRNEFENKRCMCEIV</sequence>
<keyword evidence="2 4" id="KW-0863">Zinc-finger</keyword>
<evidence type="ECO:0000256" key="4">
    <source>
        <dbReference type="PROSITE-ProRule" id="PRU00091"/>
    </source>
</evidence>
<dbReference type="SUPFAM" id="SSF57903">
    <property type="entry name" value="FYVE/PHD zinc finger"/>
    <property type="match status" value="1"/>
</dbReference>
<keyword evidence="8" id="KW-1185">Reference proteome</keyword>
<dbReference type="Proteomes" id="UP000187209">
    <property type="component" value="Unassembled WGS sequence"/>
</dbReference>
<dbReference type="PROSITE" id="PS50178">
    <property type="entry name" value="ZF_FYVE"/>
    <property type="match status" value="1"/>
</dbReference>
<keyword evidence="3" id="KW-0862">Zinc</keyword>
<evidence type="ECO:0000256" key="3">
    <source>
        <dbReference type="ARBA" id="ARBA00022833"/>
    </source>
</evidence>
<evidence type="ECO:0000259" key="6">
    <source>
        <dbReference type="PROSITE" id="PS50178"/>
    </source>
</evidence>
<evidence type="ECO:0000256" key="5">
    <source>
        <dbReference type="SAM" id="Coils"/>
    </source>
</evidence>
<gene>
    <name evidence="7" type="ORF">SteCoe_24600</name>
</gene>
<name>A0A1R2BH36_9CILI</name>
<accession>A0A1R2BH36</accession>
<keyword evidence="1" id="KW-0479">Metal-binding</keyword>
<dbReference type="Gene3D" id="1.10.287.1490">
    <property type="match status" value="1"/>
</dbReference>
<keyword evidence="5" id="KW-0175">Coiled coil</keyword>
<dbReference type="GO" id="GO:0008270">
    <property type="term" value="F:zinc ion binding"/>
    <property type="evidence" value="ECO:0007669"/>
    <property type="project" value="UniProtKB-KW"/>
</dbReference>
<feature type="coiled-coil region" evidence="5">
    <location>
        <begin position="66"/>
        <end position="153"/>
    </location>
</feature>
<feature type="coiled-coil region" evidence="5">
    <location>
        <begin position="212"/>
        <end position="239"/>
    </location>
</feature>
<protein>
    <recommendedName>
        <fullName evidence="6">FYVE-type domain-containing protein</fullName>
    </recommendedName>
</protein>
<evidence type="ECO:0000313" key="7">
    <source>
        <dbReference type="EMBL" id="OMJ76097.1"/>
    </source>
</evidence>
<dbReference type="AlphaFoldDB" id="A0A1R2BH36"/>
<comment type="caution">
    <text evidence="7">The sequence shown here is derived from an EMBL/GenBank/DDBJ whole genome shotgun (WGS) entry which is preliminary data.</text>
</comment>
<evidence type="ECO:0000313" key="8">
    <source>
        <dbReference type="Proteomes" id="UP000187209"/>
    </source>
</evidence>
<feature type="coiled-coil region" evidence="5">
    <location>
        <begin position="276"/>
        <end position="303"/>
    </location>
</feature>
<dbReference type="CDD" id="cd00065">
    <property type="entry name" value="FYVE_like_SF"/>
    <property type="match status" value="1"/>
</dbReference>
<evidence type="ECO:0000256" key="2">
    <source>
        <dbReference type="ARBA" id="ARBA00022771"/>
    </source>
</evidence>
<organism evidence="7 8">
    <name type="scientific">Stentor coeruleus</name>
    <dbReference type="NCBI Taxonomy" id="5963"/>
    <lineage>
        <taxon>Eukaryota</taxon>
        <taxon>Sar</taxon>
        <taxon>Alveolata</taxon>
        <taxon>Ciliophora</taxon>
        <taxon>Postciliodesmatophora</taxon>
        <taxon>Heterotrichea</taxon>
        <taxon>Heterotrichida</taxon>
        <taxon>Stentoridae</taxon>
        <taxon>Stentor</taxon>
    </lineage>
</organism>
<feature type="domain" description="FYVE-type" evidence="6">
    <location>
        <begin position="2"/>
        <end position="61"/>
    </location>
</feature>
<evidence type="ECO:0000256" key="1">
    <source>
        <dbReference type="ARBA" id="ARBA00022723"/>
    </source>
</evidence>
<reference evidence="7 8" key="1">
    <citation type="submission" date="2016-11" db="EMBL/GenBank/DDBJ databases">
        <title>The macronuclear genome of Stentor coeruleus: a giant cell with tiny introns.</title>
        <authorList>
            <person name="Slabodnick M."/>
            <person name="Ruby J.G."/>
            <person name="Reiff S.B."/>
            <person name="Swart E.C."/>
            <person name="Gosai S."/>
            <person name="Prabakaran S."/>
            <person name="Witkowska E."/>
            <person name="Larue G.E."/>
            <person name="Fisher S."/>
            <person name="Freeman R.M."/>
            <person name="Gunawardena J."/>
            <person name="Chu W."/>
            <person name="Stover N.A."/>
            <person name="Gregory B.D."/>
            <person name="Nowacki M."/>
            <person name="Derisi J."/>
            <person name="Roy S.W."/>
            <person name="Marshall W.F."/>
            <person name="Sood P."/>
        </authorList>
    </citation>
    <scope>NUCLEOTIDE SEQUENCE [LARGE SCALE GENOMIC DNA]</scope>
    <source>
        <strain evidence="7">WM001</strain>
    </source>
</reference>
<dbReference type="EMBL" id="MPUH01000651">
    <property type="protein sequence ID" value="OMJ76097.1"/>
    <property type="molecule type" value="Genomic_DNA"/>
</dbReference>
<dbReference type="OrthoDB" id="325946at2759"/>
<dbReference type="InterPro" id="IPR011011">
    <property type="entry name" value="Znf_FYVE_PHD"/>
</dbReference>
<dbReference type="InterPro" id="IPR017455">
    <property type="entry name" value="Znf_FYVE-rel"/>
</dbReference>
<proteinExistence type="predicted"/>